<evidence type="ECO:0000256" key="2">
    <source>
        <dbReference type="ARBA" id="ARBA00022670"/>
    </source>
</evidence>
<sequence>MANTTALGFTIFARERVSPALKRVGGELDKVESRMQRVRKVSGAGLGLAALAGSATALGAAVAPAAAAVAAMPAAMVATKVATGVLKVGLIGVGDAMSAVAEGDAKKLDEALEKLSPNARKFVRETAALKKEFDGVQRAVQDELFADLAAEMAPVARSLLPEIKTGMTDVAAGLNAGAKEAIRFAGTPLAKGAVNATFASTSRIMGTLAGATRPALQVITQLTVKSLPLAERMAAWATNGAKAAAAFLTSEQGAAKLERTVTKAGDVLAQLGRIGGNVVKGLVGMFSQAKFTADGLLDTLESGTAKFAAWSRSAQGQEQAAATFKLLHDAASAVVEVLPLLLGPLGAVVKLINGLPEPLREGAIQSLAFAVVVGTLTSKLGPLVSGVGSFIGAVTSADGPVQRFRDRLSGMQGAGGKMRGVLSGMVGMLTGPWGIALAGGAAVLGIFATRNDEAERRVQDLTDALMRNKGALDDQAVANIKNRLETEGVYKAAQQLGINLSLVTDAALGNRDAIAQVNAKLAENATVTQAVGGRGASVNSQWKTLSGTAKLVQDTVAGSNTELAEAREAYQRLIAAAPSVASSGQAVAGSVNGVGTAADRATGKVNALNTSLAKFRTLNGDADLAAIAFRDSLDELTTAFNKNNVSIDQRTGKIGINNKAGREATRVLIGSIQAAIEHSAKVREQTGSVDKANKVFATEINRLRGVLTASGLSRAEIDKLVARYAKMPGQINSATDKIRDRKVRIEVRAGGELIGYKVQGGTLLKASGGILPGYTPGRDVHMFHSPTGGTLGLSGGEAVMRPEWTKAVGPGAIEQMNRAARTGGVDGVRRVLAGGLGPKRMGGEGAFFAKGGVMVKGSVSGLSSVQKMATRANKLYGSWASNIGSSLSKFFNKMFVGGPGVQNALKWARSQAGKPYIWGGVGPRGYDCSGFMSAITNVIKGRKPYSRLFSTHSFGATSGPGGFVRNRNSGFRVGVTDAGVGHMAGTLGGVNVESRGSRGVVVGSAARGANNGLFTRRYGLKLASGGVMPWSFDNGGMLPEGLSMVHNGTGAPEPLGNLDKMPPAEVQLIIDSAGGRIDDLLVELLRRAIRVRGGNVQSVLGR</sequence>
<proteinExistence type="inferred from homology"/>
<comment type="similarity">
    <text evidence="1">Belongs to the peptidase C40 family.</text>
</comment>
<evidence type="ECO:0000259" key="5">
    <source>
        <dbReference type="PROSITE" id="PS51935"/>
    </source>
</evidence>
<evidence type="ECO:0000256" key="1">
    <source>
        <dbReference type="ARBA" id="ARBA00007074"/>
    </source>
</evidence>
<dbReference type="InterPro" id="IPR000064">
    <property type="entry name" value="NLP_P60_dom"/>
</dbReference>
<name>A0A1M4EMP7_9ACTN</name>
<keyword evidence="4" id="KW-0788">Thiol protease</keyword>
<evidence type="ECO:0000313" key="6">
    <source>
        <dbReference type="EMBL" id="SBP00094.1"/>
    </source>
</evidence>
<accession>A0A1M4EMP7</accession>
<feature type="domain" description="NlpC/P60" evidence="5">
    <location>
        <begin position="898"/>
        <end position="1025"/>
    </location>
</feature>
<dbReference type="GO" id="GO:0008234">
    <property type="term" value="F:cysteine-type peptidase activity"/>
    <property type="evidence" value="ECO:0007669"/>
    <property type="project" value="UniProtKB-KW"/>
</dbReference>
<dbReference type="InterPro" id="IPR038765">
    <property type="entry name" value="Papain-like_cys_pep_sf"/>
</dbReference>
<gene>
    <name evidence="6" type="ORF">BN4615_P9610</name>
</gene>
<organism evidence="6">
    <name type="scientific">Nonomuraea gerenzanensis</name>
    <dbReference type="NCBI Taxonomy" id="93944"/>
    <lineage>
        <taxon>Bacteria</taxon>
        <taxon>Bacillati</taxon>
        <taxon>Actinomycetota</taxon>
        <taxon>Actinomycetes</taxon>
        <taxon>Streptosporangiales</taxon>
        <taxon>Streptosporangiaceae</taxon>
        <taxon>Nonomuraea</taxon>
    </lineage>
</organism>
<dbReference type="AlphaFoldDB" id="A0A1M4EMP7"/>
<dbReference type="Gene3D" id="3.90.1720.10">
    <property type="entry name" value="endopeptidase domain like (from Nostoc punctiforme)"/>
    <property type="match status" value="1"/>
</dbReference>
<keyword evidence="3" id="KW-0378">Hydrolase</keyword>
<protein>
    <submittedName>
        <fullName evidence="6">Phage tail length tape-measure protein</fullName>
    </submittedName>
</protein>
<dbReference type="PROSITE" id="PS51935">
    <property type="entry name" value="NLPC_P60"/>
    <property type="match status" value="1"/>
</dbReference>
<evidence type="ECO:0000256" key="3">
    <source>
        <dbReference type="ARBA" id="ARBA00022801"/>
    </source>
</evidence>
<reference evidence="6" key="1">
    <citation type="submission" date="2016-04" db="EMBL/GenBank/DDBJ databases">
        <authorList>
            <person name="Evans L.H."/>
            <person name="Alamgir A."/>
            <person name="Owens N."/>
            <person name="Weber N.D."/>
            <person name="Virtaneva K."/>
            <person name="Barbian K."/>
            <person name="Babar A."/>
            <person name="Rosenke K."/>
        </authorList>
    </citation>
    <scope>NUCLEOTIDE SEQUENCE</scope>
    <source>
        <strain evidence="6">Nono1</strain>
    </source>
</reference>
<keyword evidence="2" id="KW-0645">Protease</keyword>
<dbReference type="SUPFAM" id="SSF54001">
    <property type="entry name" value="Cysteine proteinases"/>
    <property type="match status" value="1"/>
</dbReference>
<dbReference type="GO" id="GO:0006508">
    <property type="term" value="P:proteolysis"/>
    <property type="evidence" value="ECO:0007669"/>
    <property type="project" value="UniProtKB-KW"/>
</dbReference>
<dbReference type="EMBL" id="LT559118">
    <property type="protein sequence ID" value="SBP00094.1"/>
    <property type="molecule type" value="Genomic_DNA"/>
</dbReference>
<evidence type="ECO:0000256" key="4">
    <source>
        <dbReference type="ARBA" id="ARBA00022807"/>
    </source>
</evidence>
<dbReference type="RefSeq" id="WP_311132094.1">
    <property type="nucleotide sequence ID" value="NZ_CP084058.1"/>
</dbReference>